<dbReference type="InterPro" id="IPR016024">
    <property type="entry name" value="ARM-type_fold"/>
</dbReference>
<reference evidence="2" key="1">
    <citation type="journal article" date="2019" name="Int. J. Syst. Evol. Microbiol.">
        <title>The Global Catalogue of Microorganisms (GCM) 10K type strain sequencing project: providing services to taxonomists for standard genome sequencing and annotation.</title>
        <authorList>
            <consortium name="The Broad Institute Genomics Platform"/>
            <consortium name="The Broad Institute Genome Sequencing Center for Infectious Disease"/>
            <person name="Wu L."/>
            <person name="Ma J."/>
        </authorList>
    </citation>
    <scope>NUCLEOTIDE SEQUENCE [LARGE SCALE GENOMIC DNA]</scope>
    <source>
        <strain evidence="2">JCM 31202</strain>
    </source>
</reference>
<dbReference type="SUPFAM" id="SSF48371">
    <property type="entry name" value="ARM repeat"/>
    <property type="match status" value="1"/>
</dbReference>
<dbReference type="InterPro" id="IPR011989">
    <property type="entry name" value="ARM-like"/>
</dbReference>
<organism evidence="1 2">
    <name type="scientific">Actinomadura sediminis</name>
    <dbReference type="NCBI Taxonomy" id="1038904"/>
    <lineage>
        <taxon>Bacteria</taxon>
        <taxon>Bacillati</taxon>
        <taxon>Actinomycetota</taxon>
        <taxon>Actinomycetes</taxon>
        <taxon>Streptosporangiales</taxon>
        <taxon>Thermomonosporaceae</taxon>
        <taxon>Actinomadura</taxon>
    </lineage>
</organism>
<comment type="caution">
    <text evidence="1">The sequence shown here is derived from an EMBL/GenBank/DDBJ whole genome shotgun (WGS) entry which is preliminary data.</text>
</comment>
<gene>
    <name evidence="1" type="ORF">ACFQ11_03585</name>
</gene>
<evidence type="ECO:0000313" key="2">
    <source>
        <dbReference type="Proteomes" id="UP001596972"/>
    </source>
</evidence>
<dbReference type="Proteomes" id="UP001596972">
    <property type="component" value="Unassembled WGS sequence"/>
</dbReference>
<evidence type="ECO:0000313" key="1">
    <source>
        <dbReference type="EMBL" id="MFD0899460.1"/>
    </source>
</evidence>
<dbReference type="EMBL" id="JBHTJA010000003">
    <property type="protein sequence ID" value="MFD0899460.1"/>
    <property type="molecule type" value="Genomic_DNA"/>
</dbReference>
<dbReference type="RefSeq" id="WP_378296307.1">
    <property type="nucleotide sequence ID" value="NZ_JBHTJA010000003.1"/>
</dbReference>
<proteinExistence type="predicted"/>
<accession>A0ABW3EJ47</accession>
<sequence>MRELVRAVDERRRGAGQELAGYVLDAAAGPPEAAERVLDGLAEATPRTWLRLDAALRSWWAYGRSGRYDTGALGTLVAACSGDGRRREEALARACMKTDRRLLPILVIRTADWVRPVRERAQDVLARALAEPPTLTAVGVALEMRDWSRGGHAVEVMSEALRNVPGARAATHRPTRRLAYDLWHENEALHEDVVRGALTETDPVSRLRCAEHVAQSQDVAALQRLLESKSVPVQVVALTELVKLGRPEHGLPFLTAGSSPLRATAQWAARRAGVDPAVRYREMDDAGARGRVAGLGECGAAEDLELIEPYLGHERPRVRAEAVRAFHRLGGSASRLAPMFTDPAPVVVRAVTRVLRGERVMPDRRLRLLLADPGRPRHVRRAALALSAARGSWPRVEADLLLLLSDDPELAAPARSDLGAWLRTEAARTYGVPSPERRRRVRELIEAAAPILGDDRARTVRWYLGLGR</sequence>
<protein>
    <submittedName>
        <fullName evidence="1">HEAT repeat domain-containing protein</fullName>
    </submittedName>
</protein>
<keyword evidence="2" id="KW-1185">Reference proteome</keyword>
<name>A0ABW3EJ47_9ACTN</name>
<dbReference type="Gene3D" id="1.25.10.10">
    <property type="entry name" value="Leucine-rich Repeat Variant"/>
    <property type="match status" value="1"/>
</dbReference>